<gene>
    <name evidence="2" type="ORF">MmiAt1_03530</name>
</gene>
<feature type="compositionally biased region" description="Basic and acidic residues" evidence="1">
    <location>
        <begin position="93"/>
        <end position="104"/>
    </location>
</feature>
<proteinExistence type="predicted"/>
<accession>A0ABU3VN33</accession>
<dbReference type="EMBL" id="JAWDKC010000008">
    <property type="protein sequence ID" value="MDV0444810.1"/>
    <property type="molecule type" value="Genomic_DNA"/>
</dbReference>
<organism evidence="2 3">
    <name type="scientific">Methanimicrococcus hacksteinii</name>
    <dbReference type="NCBI Taxonomy" id="3028293"/>
    <lineage>
        <taxon>Archaea</taxon>
        <taxon>Methanobacteriati</taxon>
        <taxon>Methanobacteriota</taxon>
        <taxon>Stenosarchaea group</taxon>
        <taxon>Methanomicrobia</taxon>
        <taxon>Methanosarcinales</taxon>
        <taxon>Methanosarcinaceae</taxon>
        <taxon>Methanimicrococcus</taxon>
    </lineage>
</organism>
<dbReference type="Proteomes" id="UP001272052">
    <property type="component" value="Unassembled WGS sequence"/>
</dbReference>
<name>A0ABU3VN33_9EURY</name>
<dbReference type="RefSeq" id="WP_318785222.1">
    <property type="nucleotide sequence ID" value="NZ_JAWDKC010000008.1"/>
</dbReference>
<reference evidence="2 3" key="1">
    <citation type="submission" date="2023-06" db="EMBL/GenBank/DDBJ databases">
        <title>Genome sequence of Methanimicrococcus sp. At1.</title>
        <authorList>
            <person name="Protasov E."/>
            <person name="Platt K."/>
            <person name="Poehlein A."/>
            <person name="Daniel R."/>
            <person name="Brune A."/>
        </authorList>
    </citation>
    <scope>NUCLEOTIDE SEQUENCE [LARGE SCALE GENOMIC DNA]</scope>
    <source>
        <strain evidence="2 3">At1</strain>
    </source>
</reference>
<sequence length="153" mass="17626">MEFMEIEEIFSSLEEIQTILEKDGLTWRMAADEDEADEEDGCGSKIDLGAASFSADADEIEIEKWETELPDIDENGEEEDEEKSEGDDEEEEKGLSEDSAENRIKESMIENADVIYFDTFKKRTYAKTFIFQKEEENGNRIYRLIGFCEAPMT</sequence>
<evidence type="ECO:0000313" key="2">
    <source>
        <dbReference type="EMBL" id="MDV0444810.1"/>
    </source>
</evidence>
<protein>
    <submittedName>
        <fullName evidence="2">Uncharacterized protein</fullName>
    </submittedName>
</protein>
<feature type="region of interest" description="Disordered" evidence="1">
    <location>
        <begin position="65"/>
        <end position="104"/>
    </location>
</feature>
<evidence type="ECO:0000313" key="3">
    <source>
        <dbReference type="Proteomes" id="UP001272052"/>
    </source>
</evidence>
<comment type="caution">
    <text evidence="2">The sequence shown here is derived from an EMBL/GenBank/DDBJ whole genome shotgun (WGS) entry which is preliminary data.</text>
</comment>
<keyword evidence="3" id="KW-1185">Reference proteome</keyword>
<evidence type="ECO:0000256" key="1">
    <source>
        <dbReference type="SAM" id="MobiDB-lite"/>
    </source>
</evidence>
<feature type="compositionally biased region" description="Acidic residues" evidence="1">
    <location>
        <begin position="68"/>
        <end position="92"/>
    </location>
</feature>